<keyword evidence="7 14" id="KW-0378">Hydrolase</keyword>
<evidence type="ECO:0000256" key="9">
    <source>
        <dbReference type="ARBA" id="ARBA00023295"/>
    </source>
</evidence>
<evidence type="ECO:0000256" key="15">
    <source>
        <dbReference type="PIRSR" id="PIRSR006337-1"/>
    </source>
</evidence>
<dbReference type="Gene3D" id="1.10.10.760">
    <property type="entry name" value="E-set domains of sugar-utilizing enzymes"/>
    <property type="match status" value="1"/>
</dbReference>
<dbReference type="Proteomes" id="UP000217209">
    <property type="component" value="Chromosome"/>
</dbReference>
<dbReference type="OrthoDB" id="9800174at2"/>
<accession>A0A1Q2HXL7</accession>
<dbReference type="InterPro" id="IPR006047">
    <property type="entry name" value="GH13_cat_dom"/>
</dbReference>
<dbReference type="PANTHER" id="PTHR43651">
    <property type="entry name" value="1,4-ALPHA-GLUCAN-BRANCHING ENZYME"/>
    <property type="match status" value="1"/>
</dbReference>
<evidence type="ECO:0000313" key="19">
    <source>
        <dbReference type="EMBL" id="AQQ15606.1"/>
    </source>
</evidence>
<keyword evidence="9 14" id="KW-0326">Glycosidase</keyword>
<evidence type="ECO:0000256" key="4">
    <source>
        <dbReference type="ARBA" id="ARBA00012268"/>
    </source>
</evidence>
<dbReference type="Gene3D" id="2.60.40.10">
    <property type="entry name" value="Immunoglobulins"/>
    <property type="match status" value="1"/>
</dbReference>
<feature type="binding site" evidence="16">
    <location>
        <begin position="244"/>
        <end position="249"/>
    </location>
    <ligand>
        <name>substrate</name>
    </ligand>
</feature>
<dbReference type="RefSeq" id="WP_095660271.1">
    <property type="nucleotide sequence ID" value="NZ_CP019688.1"/>
</dbReference>
<feature type="active site" description="Nucleophile" evidence="15">
    <location>
        <position position="246"/>
    </location>
</feature>
<evidence type="ECO:0000256" key="6">
    <source>
        <dbReference type="ARBA" id="ARBA00022490"/>
    </source>
</evidence>
<evidence type="ECO:0000256" key="7">
    <source>
        <dbReference type="ARBA" id="ARBA00022801"/>
    </source>
</evidence>
<evidence type="ECO:0000259" key="18">
    <source>
        <dbReference type="SMART" id="SM00642"/>
    </source>
</evidence>
<evidence type="ECO:0000256" key="14">
    <source>
        <dbReference type="PIRNR" id="PIRNR006337"/>
    </source>
</evidence>
<dbReference type="GO" id="GO:0005737">
    <property type="term" value="C:cytoplasm"/>
    <property type="evidence" value="ECO:0007669"/>
    <property type="project" value="UniProtKB-SubCell"/>
</dbReference>
<dbReference type="CDD" id="cd11325">
    <property type="entry name" value="AmyAc_GTHase"/>
    <property type="match status" value="1"/>
</dbReference>
<evidence type="ECO:0000256" key="8">
    <source>
        <dbReference type="ARBA" id="ARBA00023277"/>
    </source>
</evidence>
<evidence type="ECO:0000256" key="3">
    <source>
        <dbReference type="ARBA" id="ARBA00008061"/>
    </source>
</evidence>
<dbReference type="UniPathway" id="UPA00299"/>
<sequence>MQRFQVWAPHARDVRITIDGATHDMRAEDRGWWFCDEVPQAGQRYTFSLFDGTEWTKPLPDPRTRSQPDGVHGPSEVVADDFEWTDHDWAGIHLRDQVIYELHVGTFTPEGTFNAVTDKLEYLAELGVNAIELMPVQPFAGTRNWGYDGVDWFAVQHSYGGPEGLKRLVDAAHAEGIAVILDVVYNHFGPEGNYNPLFGPYTTHGRTGWGDVVNISGPGSDEVRAYILDSVRQWLSEFHVDGLRLDAVHAYDDRRAYSLMEEIRRVADEVADETQVPRTIIGETDQNDPRIVNDESRGGYGLSAQWLDDVHHCVHTLITGERQGYYIDYGTVELLADTLRNAYRFRDTWSEFRARTHGRPLDLSQVAPWRMVTFTTNHDQTGNRAAGDRPSQSLSPEQLALRAATILLSPFTPMLFMGEEFGARTPFPFFVSHTDDELARMTREGRLQEFARQGWNYADVPDPLDPKTFESARLDWEFEKEQVLLHDAYRELLEIRRTRGFNREDLRELQVEHGETWLTMRDAAEGSVTFAANFSDAPVTVPVGGELVYSFTTPKVGAEETVLDPWGFAVLA</sequence>
<comment type="catalytic activity">
    <reaction evidence="12 14">
        <text>hydrolysis of (1-&gt;4)-alpha-D-glucosidic linkage in 4-alpha-D-[(1-&gt;4)-alpha-D-glucanosyl]n trehalose to yield trehalose and (1-&gt;4)-alpha-D-glucan.</text>
        <dbReference type="EC" id="3.2.1.141"/>
    </reaction>
</comment>
<feature type="binding site" evidence="16">
    <location>
        <begin position="308"/>
        <end position="312"/>
    </location>
    <ligand>
        <name>substrate</name>
    </ligand>
</feature>
<feature type="binding site" evidence="16">
    <location>
        <begin position="378"/>
        <end position="383"/>
    </location>
    <ligand>
        <name>substrate</name>
    </ligand>
</feature>
<dbReference type="GO" id="GO:0005992">
    <property type="term" value="P:trehalose biosynthetic process"/>
    <property type="evidence" value="ECO:0007669"/>
    <property type="project" value="UniProtKB-UniRule"/>
</dbReference>
<dbReference type="InterPro" id="IPR017853">
    <property type="entry name" value="GH"/>
</dbReference>
<comment type="subcellular location">
    <subcellularLocation>
        <location evidence="1 15">Cytoplasm</location>
    </subcellularLocation>
</comment>
<dbReference type="InterPro" id="IPR014756">
    <property type="entry name" value="Ig_E-set"/>
</dbReference>
<dbReference type="InterPro" id="IPR013783">
    <property type="entry name" value="Ig-like_fold"/>
</dbReference>
<dbReference type="InterPro" id="IPR012768">
    <property type="entry name" value="Trehalose_TreZ"/>
</dbReference>
<comment type="pathway">
    <text evidence="2 14">Glycan biosynthesis; trehalose biosynthesis.</text>
</comment>
<evidence type="ECO:0000256" key="11">
    <source>
        <dbReference type="ARBA" id="ARBA00033284"/>
    </source>
</evidence>
<gene>
    <name evidence="19" type="primary">treZ</name>
    <name evidence="19" type="ORF">CGLAU_08255</name>
</gene>
<dbReference type="EMBL" id="CP019688">
    <property type="protein sequence ID" value="AQQ15606.1"/>
    <property type="molecule type" value="Genomic_DNA"/>
</dbReference>
<dbReference type="SUPFAM" id="SSF51445">
    <property type="entry name" value="(Trans)glycosidases"/>
    <property type="match status" value="1"/>
</dbReference>
<protein>
    <recommendedName>
        <fullName evidence="5 13">Malto-oligosyltrehalose trehalohydrolase</fullName>
        <shortName evidence="14">MTHase</shortName>
        <ecNumber evidence="4 13">3.2.1.141</ecNumber>
    </recommendedName>
    <alternativeName>
        <fullName evidence="11 14">4-alpha-D-((1-&gt;4)-alpha-D-glucano)trehalose trehalohydrolase</fullName>
    </alternativeName>
    <alternativeName>
        <fullName evidence="10 14">Maltooligosyl trehalose trehalohydrolase</fullName>
    </alternativeName>
</protein>
<feature type="site" description="Transition state stabilizer" evidence="17">
    <location>
        <position position="379"/>
    </location>
</feature>
<dbReference type="PANTHER" id="PTHR43651:SF11">
    <property type="entry name" value="MALTO-OLIGOSYLTREHALOSE TREHALOHYDROLASE"/>
    <property type="match status" value="1"/>
</dbReference>
<dbReference type="CDD" id="cd02853">
    <property type="entry name" value="E_set_MTHase_like_N"/>
    <property type="match status" value="1"/>
</dbReference>
<keyword evidence="8" id="KW-0119">Carbohydrate metabolism</keyword>
<keyword evidence="20" id="KW-1185">Reference proteome</keyword>
<evidence type="ECO:0000256" key="16">
    <source>
        <dbReference type="PIRSR" id="PIRSR006337-2"/>
    </source>
</evidence>
<dbReference type="AlphaFoldDB" id="A0A1Q2HXL7"/>
<dbReference type="NCBIfam" id="TIGR02402">
    <property type="entry name" value="trehalose_TreZ"/>
    <property type="match status" value="1"/>
</dbReference>
<reference evidence="19 20" key="1">
    <citation type="submission" date="2016-12" db="EMBL/GenBank/DDBJ databases">
        <authorList>
            <person name="Song W.-J."/>
            <person name="Kurnit D.M."/>
        </authorList>
    </citation>
    <scope>NUCLEOTIDE SEQUENCE [LARGE SCALE GENOMIC DNA]</scope>
    <source>
        <strain evidence="19 20">DSM 30827</strain>
    </source>
</reference>
<organism evidence="19 20">
    <name type="scientific">Corynebacterium glaucum</name>
    <dbReference type="NCBI Taxonomy" id="187491"/>
    <lineage>
        <taxon>Bacteria</taxon>
        <taxon>Bacillati</taxon>
        <taxon>Actinomycetota</taxon>
        <taxon>Actinomycetes</taxon>
        <taxon>Mycobacteriales</taxon>
        <taxon>Corynebacteriaceae</taxon>
        <taxon>Corynebacterium</taxon>
    </lineage>
</organism>
<name>A0A1Q2HXL7_9CORY</name>
<keyword evidence="6" id="KW-0963">Cytoplasm</keyword>
<feature type="active site" description="Proton donor" evidence="15">
    <location>
        <position position="283"/>
    </location>
</feature>
<evidence type="ECO:0000256" key="17">
    <source>
        <dbReference type="PIRSR" id="PIRSR006337-3"/>
    </source>
</evidence>
<dbReference type="InterPro" id="IPR044901">
    <property type="entry name" value="Trehalose_TreZ_E-set_sf"/>
</dbReference>
<comment type="similarity">
    <text evidence="3 14">Belongs to the glycosyl hydrolase 13 family.</text>
</comment>
<dbReference type="SUPFAM" id="SSF81296">
    <property type="entry name" value="E set domains"/>
    <property type="match status" value="1"/>
</dbReference>
<evidence type="ECO:0000256" key="13">
    <source>
        <dbReference type="NCBIfam" id="TIGR02402"/>
    </source>
</evidence>
<proteinExistence type="inferred from homology"/>
<dbReference type="Pfam" id="PF00128">
    <property type="entry name" value="Alpha-amylase"/>
    <property type="match status" value="1"/>
</dbReference>
<dbReference type="SMART" id="SM00642">
    <property type="entry name" value="Aamy"/>
    <property type="match status" value="1"/>
</dbReference>
<evidence type="ECO:0000256" key="1">
    <source>
        <dbReference type="ARBA" id="ARBA00004496"/>
    </source>
</evidence>
<evidence type="ECO:0000256" key="10">
    <source>
        <dbReference type="ARBA" id="ARBA00032057"/>
    </source>
</evidence>
<feature type="domain" description="Glycosyl hydrolase family 13 catalytic" evidence="18">
    <location>
        <begin position="76"/>
        <end position="459"/>
    </location>
</feature>
<dbReference type="GO" id="GO:0033942">
    <property type="term" value="F:4-alpha-D-(1-&gt;4)-alpha-D-glucanotrehalose trehalohydrolase activity"/>
    <property type="evidence" value="ECO:0007669"/>
    <property type="project" value="UniProtKB-EC"/>
</dbReference>
<dbReference type="KEGG" id="cgv:CGLAU_08255"/>
<evidence type="ECO:0000256" key="2">
    <source>
        <dbReference type="ARBA" id="ARBA00005199"/>
    </source>
</evidence>
<evidence type="ECO:0000256" key="5">
    <source>
        <dbReference type="ARBA" id="ARBA00015938"/>
    </source>
</evidence>
<evidence type="ECO:0000313" key="20">
    <source>
        <dbReference type="Proteomes" id="UP000217209"/>
    </source>
</evidence>
<dbReference type="EC" id="3.2.1.141" evidence="4 13"/>
<dbReference type="PIRSF" id="PIRSF006337">
    <property type="entry name" value="Trehalose_TreZ"/>
    <property type="match status" value="1"/>
</dbReference>
<dbReference type="Gene3D" id="3.20.20.80">
    <property type="entry name" value="Glycosidases"/>
    <property type="match status" value="1"/>
</dbReference>
<evidence type="ECO:0000256" key="12">
    <source>
        <dbReference type="ARBA" id="ARBA00034013"/>
    </source>
</evidence>